<keyword evidence="3 6" id="KW-0732">Signal</keyword>
<evidence type="ECO:0000256" key="4">
    <source>
        <dbReference type="ARBA" id="ARBA00023136"/>
    </source>
</evidence>
<dbReference type="SUPFAM" id="SSF48452">
    <property type="entry name" value="TPR-like"/>
    <property type="match status" value="1"/>
</dbReference>
<evidence type="ECO:0000256" key="6">
    <source>
        <dbReference type="SAM" id="SignalP"/>
    </source>
</evidence>
<dbReference type="Proteomes" id="UP001611383">
    <property type="component" value="Chromosome"/>
</dbReference>
<evidence type="ECO:0000313" key="8">
    <source>
        <dbReference type="EMBL" id="WNG50711.1"/>
    </source>
</evidence>
<dbReference type="InterPro" id="IPR011990">
    <property type="entry name" value="TPR-like_helical_dom_sf"/>
</dbReference>
<dbReference type="Pfam" id="PF07980">
    <property type="entry name" value="SusD_RagB"/>
    <property type="match status" value="1"/>
</dbReference>
<dbReference type="EMBL" id="CP043494">
    <property type="protein sequence ID" value="WNG50711.1"/>
    <property type="molecule type" value="Genomic_DNA"/>
</dbReference>
<reference evidence="8 9" key="1">
    <citation type="submission" date="2019-08" db="EMBL/GenBank/DDBJ databases">
        <title>Archangium and Cystobacter genomes.</title>
        <authorList>
            <person name="Chen I.-C.K."/>
            <person name="Wielgoss S."/>
        </authorList>
    </citation>
    <scope>NUCLEOTIDE SEQUENCE [LARGE SCALE GENOMIC DNA]</scope>
    <source>
        <strain evidence="8 9">Cbm 6</strain>
    </source>
</reference>
<dbReference type="InterPro" id="IPR012944">
    <property type="entry name" value="SusD_RagB_dom"/>
</dbReference>
<evidence type="ECO:0000313" key="9">
    <source>
        <dbReference type="Proteomes" id="UP001611383"/>
    </source>
</evidence>
<dbReference type="PROSITE" id="PS51257">
    <property type="entry name" value="PROKAR_LIPOPROTEIN"/>
    <property type="match status" value="1"/>
</dbReference>
<proteinExistence type="inferred from homology"/>
<comment type="subcellular location">
    <subcellularLocation>
        <location evidence="1">Cell outer membrane</location>
    </subcellularLocation>
</comment>
<feature type="chain" id="PRO_5047195635" evidence="6">
    <location>
        <begin position="28"/>
        <end position="456"/>
    </location>
</feature>
<evidence type="ECO:0000256" key="3">
    <source>
        <dbReference type="ARBA" id="ARBA00022729"/>
    </source>
</evidence>
<accession>A0ABY9X5P4</accession>
<organism evidence="8 9">
    <name type="scientific">Archangium minus</name>
    <dbReference type="NCBI Taxonomy" id="83450"/>
    <lineage>
        <taxon>Bacteria</taxon>
        <taxon>Pseudomonadati</taxon>
        <taxon>Myxococcota</taxon>
        <taxon>Myxococcia</taxon>
        <taxon>Myxococcales</taxon>
        <taxon>Cystobacterineae</taxon>
        <taxon>Archangiaceae</taxon>
        <taxon>Archangium</taxon>
    </lineage>
</organism>
<sequence>MRIRNMKKTTKVVLALCATLGLGGCSMDVEDLNRLSADTFEQSPTRATAISAASGLLIGHRTGMATQNGYVSMLGVIGRESYVLDTADPRYVGEMLAGNSLDPGSPAFGGNFWTGPYANIRNANTLLNALDKVPGISEAEKQAFRGFAKTIQALDFLVIINTRDTSGAPIDVNRPIGSDLAPIESKERVLAHIAQLLDEAQAHLKAGGEAFPFPLSTGFVDFDTGDKMSIPSFIQFNRAIKARVDVYRKDWNQALLDLSESFIDPTGSYDKGVYHAFGTGSGDTVNELNDTDIFVHPAVIDEAEAQEADPTKKDDRVLRKVKLAKEPRKWQGVGSSYTFNHYPAATSKLPIIRNEELILLRAEANLALGNIGPAAEDINAIRVTSGKLAPLAGEQTAATLLDELLEQRRYSLLFEGGHRWIDMRRYERLNQLPIDVAGHRVHERFPIPIAEMDARQ</sequence>
<feature type="domain" description="RagB/SusD" evidence="7">
    <location>
        <begin position="345"/>
        <end position="427"/>
    </location>
</feature>
<name>A0ABY9X5P4_9BACT</name>
<keyword evidence="5" id="KW-0998">Cell outer membrane</keyword>
<evidence type="ECO:0000256" key="1">
    <source>
        <dbReference type="ARBA" id="ARBA00004442"/>
    </source>
</evidence>
<keyword evidence="4" id="KW-0472">Membrane</keyword>
<dbReference type="CDD" id="cd08977">
    <property type="entry name" value="SusD"/>
    <property type="match status" value="1"/>
</dbReference>
<feature type="signal peptide" evidence="6">
    <location>
        <begin position="1"/>
        <end position="27"/>
    </location>
</feature>
<evidence type="ECO:0000256" key="5">
    <source>
        <dbReference type="ARBA" id="ARBA00023237"/>
    </source>
</evidence>
<dbReference type="Gene3D" id="1.25.40.390">
    <property type="match status" value="1"/>
</dbReference>
<comment type="similarity">
    <text evidence="2">Belongs to the SusD family.</text>
</comment>
<keyword evidence="9" id="KW-1185">Reference proteome</keyword>
<evidence type="ECO:0000259" key="7">
    <source>
        <dbReference type="Pfam" id="PF07980"/>
    </source>
</evidence>
<protein>
    <submittedName>
        <fullName evidence="8">RagB/SusD family nutrient uptake outer membrane protein</fullName>
    </submittedName>
</protein>
<gene>
    <name evidence="8" type="ORF">F0U60_46250</name>
</gene>
<evidence type="ECO:0000256" key="2">
    <source>
        <dbReference type="ARBA" id="ARBA00006275"/>
    </source>
</evidence>